<comment type="caution">
    <text evidence="3">The sequence shown here is derived from an EMBL/GenBank/DDBJ whole genome shotgun (WGS) entry which is preliminary data.</text>
</comment>
<dbReference type="AlphaFoldDB" id="A0AAV7K820"/>
<feature type="compositionally biased region" description="Low complexity" evidence="2">
    <location>
        <begin position="18"/>
        <end position="28"/>
    </location>
</feature>
<proteinExistence type="predicted"/>
<feature type="region of interest" description="Disordered" evidence="2">
    <location>
        <begin position="219"/>
        <end position="238"/>
    </location>
</feature>
<evidence type="ECO:0000313" key="3">
    <source>
        <dbReference type="EMBL" id="KAI6657472.1"/>
    </source>
</evidence>
<feature type="coiled-coil region" evidence="1">
    <location>
        <begin position="318"/>
        <end position="389"/>
    </location>
</feature>
<evidence type="ECO:0000256" key="2">
    <source>
        <dbReference type="SAM" id="MobiDB-lite"/>
    </source>
</evidence>
<sequence>MDSKKGKAASEKTGMTRSHSSTSSISSIPRLPPIETTSKTIPEVPNEDMRLRLGKVLEGGKHDIMLATESVAEQARIAEQQITSRLDCLSQEINNAVERAMRNKESEMIELRNRYEEAENRAASLLERERGLVEQQSQLSIELVLKSRSKQATETELNSLEQLVEELKVKLEELVSNEKVDKENYLKAKNDWSAKAKESTDEIRNLKIQLEEEREMKKKEKENIKLDSNDKHSKESMRLHQEVNKWKLKCEKTLEEIQNIKKEGKTKEEELRREKVALEEKYKHESGQHKTTLKILEDKIRYLTDKQEEERTGSREIIQQMQIEIEVLKSKYGDALSQIDMLKRNIEEYETPVDAGMESTRLRLLRIQNQREKARLDSDRREAVRLKNLMSTSK</sequence>
<dbReference type="EMBL" id="JAKMXF010000111">
    <property type="protein sequence ID" value="KAI6657472.1"/>
    <property type="molecule type" value="Genomic_DNA"/>
</dbReference>
<reference evidence="3 4" key="1">
    <citation type="journal article" date="2023" name="BMC Biol.">
        <title>The compact genome of the sponge Oopsacas minuta (Hexactinellida) is lacking key metazoan core genes.</title>
        <authorList>
            <person name="Santini S."/>
            <person name="Schenkelaars Q."/>
            <person name="Jourda C."/>
            <person name="Duchesne M."/>
            <person name="Belahbib H."/>
            <person name="Rocher C."/>
            <person name="Selva M."/>
            <person name="Riesgo A."/>
            <person name="Vervoort M."/>
            <person name="Leys S.P."/>
            <person name="Kodjabachian L."/>
            <person name="Le Bivic A."/>
            <person name="Borchiellini C."/>
            <person name="Claverie J.M."/>
            <person name="Renard E."/>
        </authorList>
    </citation>
    <scope>NUCLEOTIDE SEQUENCE [LARGE SCALE GENOMIC DNA]</scope>
    <source>
        <strain evidence="3">SPO-2</strain>
    </source>
</reference>
<name>A0AAV7K820_9METZ</name>
<evidence type="ECO:0000313" key="4">
    <source>
        <dbReference type="Proteomes" id="UP001165289"/>
    </source>
</evidence>
<gene>
    <name evidence="3" type="ORF">LOD99_218</name>
</gene>
<organism evidence="3 4">
    <name type="scientific">Oopsacas minuta</name>
    <dbReference type="NCBI Taxonomy" id="111878"/>
    <lineage>
        <taxon>Eukaryota</taxon>
        <taxon>Metazoa</taxon>
        <taxon>Porifera</taxon>
        <taxon>Hexactinellida</taxon>
        <taxon>Hexasterophora</taxon>
        <taxon>Lyssacinosida</taxon>
        <taxon>Leucopsacidae</taxon>
        <taxon>Oopsacas</taxon>
    </lineage>
</organism>
<keyword evidence="1" id="KW-0175">Coiled coil</keyword>
<protein>
    <submittedName>
        <fullName evidence="3">Uncharacterized protein</fullName>
    </submittedName>
</protein>
<feature type="region of interest" description="Disordered" evidence="2">
    <location>
        <begin position="1"/>
        <end position="43"/>
    </location>
</feature>
<keyword evidence="4" id="KW-1185">Reference proteome</keyword>
<feature type="compositionally biased region" description="Basic and acidic residues" evidence="2">
    <location>
        <begin position="1"/>
        <end position="10"/>
    </location>
</feature>
<accession>A0AAV7K820</accession>
<dbReference type="Proteomes" id="UP001165289">
    <property type="component" value="Unassembled WGS sequence"/>
</dbReference>
<evidence type="ECO:0000256" key="1">
    <source>
        <dbReference type="SAM" id="Coils"/>
    </source>
</evidence>